<dbReference type="OrthoDB" id="2987348at2"/>
<dbReference type="EMBL" id="VCQV01000034">
    <property type="protein sequence ID" value="TWP33890.1"/>
    <property type="molecule type" value="Genomic_DNA"/>
</dbReference>
<protein>
    <submittedName>
        <fullName evidence="2">Alpha/beta hydrolase</fullName>
    </submittedName>
</protein>
<dbReference type="InterPro" id="IPR029058">
    <property type="entry name" value="AB_hydrolase_fold"/>
</dbReference>
<dbReference type="SUPFAM" id="SSF53474">
    <property type="entry name" value="alpha/beta-Hydrolases"/>
    <property type="match status" value="1"/>
</dbReference>
<dbReference type="RefSeq" id="WP_146319580.1">
    <property type="nucleotide sequence ID" value="NZ_VCQV01000034.1"/>
</dbReference>
<keyword evidence="3" id="KW-1185">Reference proteome</keyword>
<keyword evidence="2" id="KW-0378">Hydrolase</keyword>
<dbReference type="PANTHER" id="PTHR43798">
    <property type="entry name" value="MONOACYLGLYCEROL LIPASE"/>
    <property type="match status" value="1"/>
</dbReference>
<dbReference type="AlphaFoldDB" id="A0A563DUF5"/>
<name>A0A563DUF5_9MICO</name>
<reference evidence="2 3" key="1">
    <citation type="submission" date="2019-05" db="EMBL/GenBank/DDBJ databases">
        <authorList>
            <person name="Lee S.D."/>
        </authorList>
    </citation>
    <scope>NUCLEOTIDE SEQUENCE [LARGE SCALE GENOMIC DNA]</scope>
    <source>
        <strain evidence="2 3">C5-26</strain>
    </source>
</reference>
<dbReference type="InterPro" id="IPR050266">
    <property type="entry name" value="AB_hydrolase_sf"/>
</dbReference>
<reference evidence="2 3" key="2">
    <citation type="submission" date="2019-08" db="EMBL/GenBank/DDBJ databases">
        <title>Jejuicoccus antrihumi gen. nov., sp. nov., a new member of the family Dermacoccaceae isolated from a cave.</title>
        <authorList>
            <person name="Schumann P."/>
            <person name="Kim I.S."/>
        </authorList>
    </citation>
    <scope>NUCLEOTIDE SEQUENCE [LARGE SCALE GENOMIC DNA]</scope>
    <source>
        <strain evidence="2 3">C5-26</strain>
    </source>
</reference>
<dbReference type="GO" id="GO:0016787">
    <property type="term" value="F:hydrolase activity"/>
    <property type="evidence" value="ECO:0007669"/>
    <property type="project" value="UniProtKB-KW"/>
</dbReference>
<dbReference type="Proteomes" id="UP000320244">
    <property type="component" value="Unassembled WGS sequence"/>
</dbReference>
<dbReference type="Gene3D" id="3.40.50.1820">
    <property type="entry name" value="alpha/beta hydrolase"/>
    <property type="match status" value="1"/>
</dbReference>
<accession>A0A563DUF5</accession>
<organism evidence="2 3">
    <name type="scientific">Leekyejoonella antrihumi</name>
    <dbReference type="NCBI Taxonomy" id="1660198"/>
    <lineage>
        <taxon>Bacteria</taxon>
        <taxon>Bacillati</taxon>
        <taxon>Actinomycetota</taxon>
        <taxon>Actinomycetes</taxon>
        <taxon>Micrococcales</taxon>
        <taxon>Dermacoccaceae</taxon>
        <taxon>Leekyejoonella</taxon>
    </lineage>
</organism>
<dbReference type="GO" id="GO:0016020">
    <property type="term" value="C:membrane"/>
    <property type="evidence" value="ECO:0007669"/>
    <property type="project" value="TreeGrafter"/>
</dbReference>
<sequence>MSEPPHWFTAALAAPVEQGITEFDGATIAYRAWGSPGGQGIVLAHGGAAHSRWWDHIAPLLVEGRRRVVALDFSGHGDSAHRDTYSLDTWAGEILAVSEAAGIATPPVVIGHSMGGFVTLRAATLYGSRLTGAVVIDSPVQDITPEEAAAREERAFGPLRVYDSIEQALSHFHPVPDQSALDYIAAHVAATSICRVAGGWSWKFDPRVFGRGPLTPSLLTRLECRVALFRGEHGILSQQMSQVMYDRLGRAAPVIEIPDAGHHVMLDQPLALVTALRTLLSDWDHSQPTTDPH</sequence>
<dbReference type="Pfam" id="PF12697">
    <property type="entry name" value="Abhydrolase_6"/>
    <property type="match status" value="1"/>
</dbReference>
<proteinExistence type="predicted"/>
<evidence type="ECO:0000313" key="2">
    <source>
        <dbReference type="EMBL" id="TWP33890.1"/>
    </source>
</evidence>
<gene>
    <name evidence="2" type="ORF">FGL98_19460</name>
</gene>
<dbReference type="PANTHER" id="PTHR43798:SF33">
    <property type="entry name" value="HYDROLASE, PUTATIVE (AFU_ORTHOLOGUE AFUA_2G14860)-RELATED"/>
    <property type="match status" value="1"/>
</dbReference>
<evidence type="ECO:0000313" key="3">
    <source>
        <dbReference type="Proteomes" id="UP000320244"/>
    </source>
</evidence>
<comment type="caution">
    <text evidence="2">The sequence shown here is derived from an EMBL/GenBank/DDBJ whole genome shotgun (WGS) entry which is preliminary data.</text>
</comment>
<evidence type="ECO:0000259" key="1">
    <source>
        <dbReference type="Pfam" id="PF12697"/>
    </source>
</evidence>
<dbReference type="InterPro" id="IPR000073">
    <property type="entry name" value="AB_hydrolase_1"/>
</dbReference>
<feature type="domain" description="AB hydrolase-1" evidence="1">
    <location>
        <begin position="41"/>
        <end position="273"/>
    </location>
</feature>